<organism evidence="1 2">
    <name type="scientific">Streblomastix strix</name>
    <dbReference type="NCBI Taxonomy" id="222440"/>
    <lineage>
        <taxon>Eukaryota</taxon>
        <taxon>Metamonada</taxon>
        <taxon>Preaxostyla</taxon>
        <taxon>Oxymonadida</taxon>
        <taxon>Streblomastigidae</taxon>
        <taxon>Streblomastix</taxon>
    </lineage>
</organism>
<evidence type="ECO:0000313" key="2">
    <source>
        <dbReference type="Proteomes" id="UP000324800"/>
    </source>
</evidence>
<sequence length="132" mass="15401">MTCDNILAVLNKQLGRQAIKNIVFFECLESLTKWVMVLDNEDEKRCISALDPISSNNIKLTFQIMGGNFEPQDFKRRKMGKNQNIIHWNKLTEQQIEALLNEAIAQKDAELAEHFRYILYLKLFNSPDKQQV</sequence>
<dbReference type="Proteomes" id="UP000324800">
    <property type="component" value="Unassembled WGS sequence"/>
</dbReference>
<proteinExistence type="predicted"/>
<protein>
    <submittedName>
        <fullName evidence="1">Uncharacterized protein</fullName>
    </submittedName>
</protein>
<name>A0A5J4VRI9_9EUKA</name>
<reference evidence="1 2" key="1">
    <citation type="submission" date="2019-03" db="EMBL/GenBank/DDBJ databases">
        <title>Single cell metagenomics reveals metabolic interactions within the superorganism composed of flagellate Streblomastix strix and complex community of Bacteroidetes bacteria on its surface.</title>
        <authorList>
            <person name="Treitli S.C."/>
            <person name="Kolisko M."/>
            <person name="Husnik F."/>
            <person name="Keeling P."/>
            <person name="Hampl V."/>
        </authorList>
    </citation>
    <scope>NUCLEOTIDE SEQUENCE [LARGE SCALE GENOMIC DNA]</scope>
    <source>
        <strain evidence="1">ST1C</strain>
    </source>
</reference>
<dbReference type="AlphaFoldDB" id="A0A5J4VRI9"/>
<dbReference type="EMBL" id="SNRW01005379">
    <property type="protein sequence ID" value="KAA6385184.1"/>
    <property type="molecule type" value="Genomic_DNA"/>
</dbReference>
<comment type="caution">
    <text evidence="1">The sequence shown here is derived from an EMBL/GenBank/DDBJ whole genome shotgun (WGS) entry which is preliminary data.</text>
</comment>
<evidence type="ECO:0000313" key="1">
    <source>
        <dbReference type="EMBL" id="KAA6385184.1"/>
    </source>
</evidence>
<gene>
    <name evidence="1" type="ORF">EZS28_019288</name>
</gene>
<accession>A0A5J4VRI9</accession>